<dbReference type="GO" id="GO:0003700">
    <property type="term" value="F:DNA-binding transcription factor activity"/>
    <property type="evidence" value="ECO:0007669"/>
    <property type="project" value="InterPro"/>
</dbReference>
<protein>
    <submittedName>
        <fullName evidence="5">MarR family transcriptional regulator</fullName>
    </submittedName>
</protein>
<dbReference type="GO" id="GO:0003677">
    <property type="term" value="F:DNA binding"/>
    <property type="evidence" value="ECO:0007669"/>
    <property type="project" value="UniProtKB-KW"/>
</dbReference>
<sequence length="159" mass="17495">MTYHNDVLTSLRKITRAIDLHSKSLMKDIGLTTPQLLVLQQVGQSGRARPSEVAKQVHLSQATITSIVDRLVKAELVTRARSEADRRSVDIILTQAGRTKLDAAPALLQKEFLATFDNLENWEKTLLVSSLQRLAAMMDAESIDAAPILELGDISPPPD</sequence>
<keyword evidence="1" id="KW-0805">Transcription regulation</keyword>
<gene>
    <name evidence="5" type="ORF">GCM10009069_21070</name>
</gene>
<feature type="domain" description="HTH marR-type" evidence="4">
    <location>
        <begin position="4"/>
        <end position="136"/>
    </location>
</feature>
<reference evidence="5" key="2">
    <citation type="submission" date="2020-09" db="EMBL/GenBank/DDBJ databases">
        <authorList>
            <person name="Sun Q."/>
            <person name="Kim S."/>
        </authorList>
    </citation>
    <scope>NUCLEOTIDE SEQUENCE</scope>
    <source>
        <strain evidence="5">KCTC 32513</strain>
    </source>
</reference>
<organism evidence="5 6">
    <name type="scientific">Algimonas arctica</name>
    <dbReference type="NCBI Taxonomy" id="1479486"/>
    <lineage>
        <taxon>Bacteria</taxon>
        <taxon>Pseudomonadati</taxon>
        <taxon>Pseudomonadota</taxon>
        <taxon>Alphaproteobacteria</taxon>
        <taxon>Maricaulales</taxon>
        <taxon>Robiginitomaculaceae</taxon>
        <taxon>Algimonas</taxon>
    </lineage>
</organism>
<dbReference type="PROSITE" id="PS01117">
    <property type="entry name" value="HTH_MARR_1"/>
    <property type="match status" value="1"/>
</dbReference>
<evidence type="ECO:0000259" key="4">
    <source>
        <dbReference type="PROSITE" id="PS50995"/>
    </source>
</evidence>
<dbReference type="Proteomes" id="UP000634004">
    <property type="component" value="Unassembled WGS sequence"/>
</dbReference>
<dbReference type="InterPro" id="IPR000835">
    <property type="entry name" value="HTH_MarR-typ"/>
</dbReference>
<keyword evidence="3" id="KW-0804">Transcription</keyword>
<evidence type="ECO:0000256" key="2">
    <source>
        <dbReference type="ARBA" id="ARBA00023125"/>
    </source>
</evidence>
<dbReference type="InterPro" id="IPR023187">
    <property type="entry name" value="Tscrpt_reg_MarR-type_CS"/>
</dbReference>
<accession>A0A8J3CSX1</accession>
<reference evidence="5" key="1">
    <citation type="journal article" date="2014" name="Int. J. Syst. Evol. Microbiol.">
        <title>Complete genome sequence of Corynebacterium casei LMG S-19264T (=DSM 44701T), isolated from a smear-ripened cheese.</title>
        <authorList>
            <consortium name="US DOE Joint Genome Institute (JGI-PGF)"/>
            <person name="Walter F."/>
            <person name="Albersmeier A."/>
            <person name="Kalinowski J."/>
            <person name="Ruckert C."/>
        </authorList>
    </citation>
    <scope>NUCLEOTIDE SEQUENCE</scope>
    <source>
        <strain evidence="5">KCTC 32513</strain>
    </source>
</reference>
<evidence type="ECO:0000313" key="5">
    <source>
        <dbReference type="EMBL" id="GHA97855.1"/>
    </source>
</evidence>
<dbReference type="Gene3D" id="1.10.10.10">
    <property type="entry name" value="Winged helix-like DNA-binding domain superfamily/Winged helix DNA-binding domain"/>
    <property type="match status" value="1"/>
</dbReference>
<evidence type="ECO:0000256" key="3">
    <source>
        <dbReference type="ARBA" id="ARBA00023163"/>
    </source>
</evidence>
<dbReference type="SUPFAM" id="SSF46785">
    <property type="entry name" value="Winged helix' DNA-binding domain"/>
    <property type="match status" value="1"/>
</dbReference>
<dbReference type="PROSITE" id="PS50995">
    <property type="entry name" value="HTH_MARR_2"/>
    <property type="match status" value="1"/>
</dbReference>
<proteinExistence type="predicted"/>
<name>A0A8J3CSX1_9PROT</name>
<dbReference type="Pfam" id="PF01047">
    <property type="entry name" value="MarR"/>
    <property type="match status" value="1"/>
</dbReference>
<dbReference type="PANTHER" id="PTHR42756">
    <property type="entry name" value="TRANSCRIPTIONAL REGULATOR, MARR"/>
    <property type="match status" value="1"/>
</dbReference>
<dbReference type="PANTHER" id="PTHR42756:SF1">
    <property type="entry name" value="TRANSCRIPTIONAL REPRESSOR OF EMRAB OPERON"/>
    <property type="match status" value="1"/>
</dbReference>
<dbReference type="AlphaFoldDB" id="A0A8J3CSX1"/>
<dbReference type="PRINTS" id="PR00598">
    <property type="entry name" value="HTHMARR"/>
</dbReference>
<comment type="caution">
    <text evidence="5">The sequence shown here is derived from an EMBL/GenBank/DDBJ whole genome shotgun (WGS) entry which is preliminary data.</text>
</comment>
<dbReference type="EMBL" id="BMZH01000008">
    <property type="protein sequence ID" value="GHA97855.1"/>
    <property type="molecule type" value="Genomic_DNA"/>
</dbReference>
<keyword evidence="6" id="KW-1185">Reference proteome</keyword>
<evidence type="ECO:0000313" key="6">
    <source>
        <dbReference type="Proteomes" id="UP000634004"/>
    </source>
</evidence>
<keyword evidence="2" id="KW-0238">DNA-binding</keyword>
<dbReference type="SMART" id="SM00347">
    <property type="entry name" value="HTH_MARR"/>
    <property type="match status" value="1"/>
</dbReference>
<dbReference type="RefSeq" id="WP_189498215.1">
    <property type="nucleotide sequence ID" value="NZ_BMZH01000008.1"/>
</dbReference>
<dbReference type="InterPro" id="IPR036388">
    <property type="entry name" value="WH-like_DNA-bd_sf"/>
</dbReference>
<evidence type="ECO:0000256" key="1">
    <source>
        <dbReference type="ARBA" id="ARBA00023015"/>
    </source>
</evidence>
<dbReference type="InterPro" id="IPR036390">
    <property type="entry name" value="WH_DNA-bd_sf"/>
</dbReference>